<feature type="transmembrane region" description="Helical" evidence="5">
    <location>
        <begin position="193"/>
        <end position="210"/>
    </location>
</feature>
<dbReference type="Pfam" id="PF03619">
    <property type="entry name" value="Solute_trans_a"/>
    <property type="match status" value="1"/>
</dbReference>
<evidence type="ECO:0000256" key="4">
    <source>
        <dbReference type="ARBA" id="ARBA00023136"/>
    </source>
</evidence>
<keyword evidence="2 5" id="KW-0812">Transmembrane</keyword>
<name>A0A821THN4_9NEOP</name>
<feature type="transmembrane region" description="Helical" evidence="5">
    <location>
        <begin position="151"/>
        <end position="173"/>
    </location>
</feature>
<feature type="transmembrane region" description="Helical" evidence="5">
    <location>
        <begin position="355"/>
        <end position="376"/>
    </location>
</feature>
<evidence type="ECO:0000256" key="1">
    <source>
        <dbReference type="ARBA" id="ARBA00004141"/>
    </source>
</evidence>
<dbReference type="GO" id="GO:0016020">
    <property type="term" value="C:membrane"/>
    <property type="evidence" value="ECO:0007669"/>
    <property type="project" value="UniProtKB-SubCell"/>
</dbReference>
<reference evidence="6" key="1">
    <citation type="submission" date="2021-02" db="EMBL/GenBank/DDBJ databases">
        <authorList>
            <person name="Steward A R."/>
        </authorList>
    </citation>
    <scope>NUCLEOTIDE SEQUENCE</scope>
</reference>
<feature type="transmembrane region" description="Helical" evidence="5">
    <location>
        <begin position="245"/>
        <end position="268"/>
    </location>
</feature>
<feature type="transmembrane region" description="Helical" evidence="5">
    <location>
        <begin position="315"/>
        <end position="335"/>
    </location>
</feature>
<accession>A0A821THN4</accession>
<dbReference type="InterPro" id="IPR005178">
    <property type="entry name" value="Ostalpha/TMEM184C"/>
</dbReference>
<dbReference type="OrthoDB" id="5832279at2759"/>
<dbReference type="PANTHER" id="PTHR23423">
    <property type="entry name" value="ORGANIC SOLUTE TRANSPORTER-RELATED"/>
    <property type="match status" value="1"/>
</dbReference>
<gene>
    <name evidence="6" type="ORF">PMACD_LOCUS9174</name>
</gene>
<dbReference type="Proteomes" id="UP000663880">
    <property type="component" value="Unassembled WGS sequence"/>
</dbReference>
<feature type="transmembrane region" description="Helical" evidence="5">
    <location>
        <begin position="274"/>
        <end position="295"/>
    </location>
</feature>
<feature type="transmembrane region" description="Helical" evidence="5">
    <location>
        <begin position="116"/>
        <end position="139"/>
    </location>
</feature>
<protein>
    <recommendedName>
        <fullName evidence="8">Organic solute transporter alpha-like protein</fullName>
    </recommendedName>
</protein>
<evidence type="ECO:0000313" key="7">
    <source>
        <dbReference type="Proteomes" id="UP000663880"/>
    </source>
</evidence>
<dbReference type="EMBL" id="CAJOBZ010000025">
    <property type="protein sequence ID" value="CAF4875942.1"/>
    <property type="molecule type" value="Genomic_DNA"/>
</dbReference>
<sequence>MSVGILYNELRSRMSKESERNAGIVAVVGEPLSWTVSRAIKINRVIQTWNRTVAVNTIYLEMDLVSEASSGSRVLAARHIATQLPEINKAINTTFLCHSYSITPDTGSYYAALNTYTWVIFLCGIFLLLALCILYFATLRAAWTHWAESKLNVAVVLSIYPIVAAAGFVTILVPRARIISEAIAQESVMIAMYHLYFMVLAECGGAQQLVRRSGGSQMETRVLPCCCWPCCILPRPQVKKKSLTWLRYLVLQMPICQAIIYIIILILWAEDMELYVNSFVFIQPFIAASILSGIWGMMMSMRAAAATGARPRARFLLVQLVLIIVKVQCGVAKVVPELFMLPCIMSLHPTVVVHMIQNMLMMLEMFLLSLWAWRLYSSPPGKVADKVQQVVIAVLEDSTNSLEKSKDFDDKYQNADIKT</sequence>
<comment type="caution">
    <text evidence="6">The sequence shown here is derived from an EMBL/GenBank/DDBJ whole genome shotgun (WGS) entry which is preliminary data.</text>
</comment>
<proteinExistence type="predicted"/>
<dbReference type="SMART" id="SM01417">
    <property type="entry name" value="Solute_trans_a"/>
    <property type="match status" value="1"/>
</dbReference>
<evidence type="ECO:0000256" key="5">
    <source>
        <dbReference type="SAM" id="Phobius"/>
    </source>
</evidence>
<evidence type="ECO:0000313" key="6">
    <source>
        <dbReference type="EMBL" id="CAF4875942.1"/>
    </source>
</evidence>
<dbReference type="AlphaFoldDB" id="A0A821THN4"/>
<keyword evidence="3 5" id="KW-1133">Transmembrane helix</keyword>
<evidence type="ECO:0000256" key="3">
    <source>
        <dbReference type="ARBA" id="ARBA00022989"/>
    </source>
</evidence>
<keyword evidence="7" id="KW-1185">Reference proteome</keyword>
<evidence type="ECO:0000256" key="2">
    <source>
        <dbReference type="ARBA" id="ARBA00022692"/>
    </source>
</evidence>
<comment type="subcellular location">
    <subcellularLocation>
        <location evidence="1">Membrane</location>
        <topology evidence="1">Multi-pass membrane protein</topology>
    </subcellularLocation>
</comment>
<keyword evidence="4 5" id="KW-0472">Membrane</keyword>
<evidence type="ECO:0008006" key="8">
    <source>
        <dbReference type="Google" id="ProtNLM"/>
    </source>
</evidence>
<organism evidence="6 7">
    <name type="scientific">Pieris macdunnoughi</name>
    <dbReference type="NCBI Taxonomy" id="345717"/>
    <lineage>
        <taxon>Eukaryota</taxon>
        <taxon>Metazoa</taxon>
        <taxon>Ecdysozoa</taxon>
        <taxon>Arthropoda</taxon>
        <taxon>Hexapoda</taxon>
        <taxon>Insecta</taxon>
        <taxon>Pterygota</taxon>
        <taxon>Neoptera</taxon>
        <taxon>Endopterygota</taxon>
        <taxon>Lepidoptera</taxon>
        <taxon>Glossata</taxon>
        <taxon>Ditrysia</taxon>
        <taxon>Papilionoidea</taxon>
        <taxon>Pieridae</taxon>
        <taxon>Pierinae</taxon>
        <taxon>Pieris</taxon>
    </lineage>
</organism>